<dbReference type="Proteomes" id="UP001302321">
    <property type="component" value="Unassembled WGS sequence"/>
</dbReference>
<protein>
    <submittedName>
        <fullName evidence="1">Uncharacterized protein</fullName>
    </submittedName>
</protein>
<dbReference type="PANTHER" id="PTHR10039:SF16">
    <property type="entry name" value="GPI INOSITOL-DEACYLASE"/>
    <property type="match status" value="1"/>
</dbReference>
<organism evidence="1 2">
    <name type="scientific">Triangularia setosa</name>
    <dbReference type="NCBI Taxonomy" id="2587417"/>
    <lineage>
        <taxon>Eukaryota</taxon>
        <taxon>Fungi</taxon>
        <taxon>Dikarya</taxon>
        <taxon>Ascomycota</taxon>
        <taxon>Pezizomycotina</taxon>
        <taxon>Sordariomycetes</taxon>
        <taxon>Sordariomycetidae</taxon>
        <taxon>Sordariales</taxon>
        <taxon>Podosporaceae</taxon>
        <taxon>Triangularia</taxon>
    </lineage>
</organism>
<evidence type="ECO:0000313" key="1">
    <source>
        <dbReference type="EMBL" id="KAK4176717.1"/>
    </source>
</evidence>
<gene>
    <name evidence="1" type="ORF">QBC36DRAFT_310805</name>
</gene>
<sequence length="222" mass="24857">MPITHPQLPSVHILLTSRDEVGIQRVIKPIALTLCMSNSIVDEDIRRYVYRTLHSDAKFFRWPSPLPDEIEDELVKGAKGMFCWANCQMMTLQTLNMQQASKKVLNMFPETLDETYERILCSIRDVSKSLVFRAFAIFCSNRCLSTPLTAELLRNAVLWGDAGSETGEESEESLDDGESGILGAVQDQWFGIQAIQEVCICLLTISLHGTVDHKYIGSGGNN</sequence>
<dbReference type="AlphaFoldDB" id="A0AAN6WAT9"/>
<keyword evidence="2" id="KW-1185">Reference proteome</keyword>
<dbReference type="PANTHER" id="PTHR10039">
    <property type="entry name" value="AMELOGENIN"/>
    <property type="match status" value="1"/>
</dbReference>
<dbReference type="EMBL" id="MU866187">
    <property type="protein sequence ID" value="KAK4176717.1"/>
    <property type="molecule type" value="Genomic_DNA"/>
</dbReference>
<reference evidence="1" key="1">
    <citation type="journal article" date="2023" name="Mol. Phylogenet. Evol.">
        <title>Genome-scale phylogeny and comparative genomics of the fungal order Sordariales.</title>
        <authorList>
            <person name="Hensen N."/>
            <person name="Bonometti L."/>
            <person name="Westerberg I."/>
            <person name="Brannstrom I.O."/>
            <person name="Guillou S."/>
            <person name="Cros-Aarteil S."/>
            <person name="Calhoun S."/>
            <person name="Haridas S."/>
            <person name="Kuo A."/>
            <person name="Mondo S."/>
            <person name="Pangilinan J."/>
            <person name="Riley R."/>
            <person name="LaButti K."/>
            <person name="Andreopoulos B."/>
            <person name="Lipzen A."/>
            <person name="Chen C."/>
            <person name="Yan M."/>
            <person name="Daum C."/>
            <person name="Ng V."/>
            <person name="Clum A."/>
            <person name="Steindorff A."/>
            <person name="Ohm R.A."/>
            <person name="Martin F."/>
            <person name="Silar P."/>
            <person name="Natvig D.O."/>
            <person name="Lalanne C."/>
            <person name="Gautier V."/>
            <person name="Ament-Velasquez S.L."/>
            <person name="Kruys A."/>
            <person name="Hutchinson M.I."/>
            <person name="Powell A.J."/>
            <person name="Barry K."/>
            <person name="Miller A.N."/>
            <person name="Grigoriev I.V."/>
            <person name="Debuchy R."/>
            <person name="Gladieux P."/>
            <person name="Hiltunen Thoren M."/>
            <person name="Johannesson H."/>
        </authorList>
    </citation>
    <scope>NUCLEOTIDE SEQUENCE</scope>
    <source>
        <strain evidence="1">CBS 892.96</strain>
    </source>
</reference>
<evidence type="ECO:0000313" key="2">
    <source>
        <dbReference type="Proteomes" id="UP001302321"/>
    </source>
</evidence>
<comment type="caution">
    <text evidence="1">The sequence shown here is derived from an EMBL/GenBank/DDBJ whole genome shotgun (WGS) entry which is preliminary data.</text>
</comment>
<name>A0AAN6WAT9_9PEZI</name>
<accession>A0AAN6WAT9</accession>
<reference evidence="1" key="2">
    <citation type="submission" date="2023-05" db="EMBL/GenBank/DDBJ databases">
        <authorList>
            <consortium name="Lawrence Berkeley National Laboratory"/>
            <person name="Steindorff A."/>
            <person name="Hensen N."/>
            <person name="Bonometti L."/>
            <person name="Westerberg I."/>
            <person name="Brannstrom I.O."/>
            <person name="Guillou S."/>
            <person name="Cros-Aarteil S."/>
            <person name="Calhoun S."/>
            <person name="Haridas S."/>
            <person name="Kuo A."/>
            <person name="Mondo S."/>
            <person name="Pangilinan J."/>
            <person name="Riley R."/>
            <person name="Labutti K."/>
            <person name="Andreopoulos B."/>
            <person name="Lipzen A."/>
            <person name="Chen C."/>
            <person name="Yanf M."/>
            <person name="Daum C."/>
            <person name="Ng V."/>
            <person name="Clum A."/>
            <person name="Ohm R."/>
            <person name="Martin F."/>
            <person name="Silar P."/>
            <person name="Natvig D."/>
            <person name="Lalanne C."/>
            <person name="Gautier V."/>
            <person name="Ament-Velasquez S.L."/>
            <person name="Kruys A."/>
            <person name="Hutchinson M.I."/>
            <person name="Powell A.J."/>
            <person name="Barry K."/>
            <person name="Miller A.N."/>
            <person name="Grigoriev I.V."/>
            <person name="Debuchy R."/>
            <person name="Gladieux P."/>
            <person name="Thoren M.H."/>
            <person name="Johannesson H."/>
        </authorList>
    </citation>
    <scope>NUCLEOTIDE SEQUENCE</scope>
    <source>
        <strain evidence="1">CBS 892.96</strain>
    </source>
</reference>
<proteinExistence type="predicted"/>